<accession>A0ABP8PAU3</accession>
<sequence length="120" mass="13643">MLGIPLAVARFNYRLARLPFQLLEDLGMSQLREGSALRLAYERALIGCDLAAARLLHDGSAASRARALRERNAPARITVARRLVVAEQQRQEEDAAAAERMHHQRERFLERHRAHTHGTR</sequence>
<feature type="region of interest" description="Disordered" evidence="1">
    <location>
        <begin position="91"/>
        <end position="120"/>
    </location>
</feature>
<protein>
    <submittedName>
        <fullName evidence="2">Uncharacterized protein</fullName>
    </submittedName>
</protein>
<dbReference type="RefSeq" id="WP_345347539.1">
    <property type="nucleotide sequence ID" value="NZ_BAABFB010000051.1"/>
</dbReference>
<gene>
    <name evidence="2" type="ORF">GCM10023094_34380</name>
</gene>
<evidence type="ECO:0000313" key="3">
    <source>
        <dbReference type="Proteomes" id="UP001501183"/>
    </source>
</evidence>
<evidence type="ECO:0000256" key="1">
    <source>
        <dbReference type="SAM" id="MobiDB-lite"/>
    </source>
</evidence>
<keyword evidence="3" id="KW-1185">Reference proteome</keyword>
<feature type="compositionally biased region" description="Basic and acidic residues" evidence="1">
    <location>
        <begin position="91"/>
        <end position="111"/>
    </location>
</feature>
<dbReference type="EMBL" id="BAABFB010000051">
    <property type="protein sequence ID" value="GAA4483173.1"/>
    <property type="molecule type" value="Genomic_DNA"/>
</dbReference>
<evidence type="ECO:0000313" key="2">
    <source>
        <dbReference type="EMBL" id="GAA4483173.1"/>
    </source>
</evidence>
<dbReference type="Proteomes" id="UP001501183">
    <property type="component" value="Unassembled WGS sequence"/>
</dbReference>
<name>A0ABP8PAU3_9NOCA</name>
<comment type="caution">
    <text evidence="2">The sequence shown here is derived from an EMBL/GenBank/DDBJ whole genome shotgun (WGS) entry which is preliminary data.</text>
</comment>
<reference evidence="3" key="1">
    <citation type="journal article" date="2019" name="Int. J. Syst. Evol. Microbiol.">
        <title>The Global Catalogue of Microorganisms (GCM) 10K type strain sequencing project: providing services to taxonomists for standard genome sequencing and annotation.</title>
        <authorList>
            <consortium name="The Broad Institute Genomics Platform"/>
            <consortium name="The Broad Institute Genome Sequencing Center for Infectious Disease"/>
            <person name="Wu L."/>
            <person name="Ma J."/>
        </authorList>
    </citation>
    <scope>NUCLEOTIDE SEQUENCE [LARGE SCALE GENOMIC DNA]</scope>
    <source>
        <strain evidence="3">JCM 32206</strain>
    </source>
</reference>
<proteinExistence type="predicted"/>
<organism evidence="2 3">
    <name type="scientific">Rhodococcus olei</name>
    <dbReference type="NCBI Taxonomy" id="2161675"/>
    <lineage>
        <taxon>Bacteria</taxon>
        <taxon>Bacillati</taxon>
        <taxon>Actinomycetota</taxon>
        <taxon>Actinomycetes</taxon>
        <taxon>Mycobacteriales</taxon>
        <taxon>Nocardiaceae</taxon>
        <taxon>Rhodococcus</taxon>
    </lineage>
</organism>